<reference evidence="1 2" key="1">
    <citation type="submission" date="2018-07" db="EMBL/GenBank/DDBJ databases">
        <title>Genome analysis of Runella aurantiaca.</title>
        <authorList>
            <person name="Yang X."/>
        </authorList>
    </citation>
    <scope>NUCLEOTIDE SEQUENCE [LARGE SCALE GENOMIC DNA]</scope>
    <source>
        <strain evidence="1 2">YX9</strain>
    </source>
</reference>
<protein>
    <submittedName>
        <fullName evidence="1">Uncharacterized protein</fullName>
    </submittedName>
</protein>
<dbReference type="Proteomes" id="UP000253141">
    <property type="component" value="Unassembled WGS sequence"/>
</dbReference>
<gene>
    <name evidence="1" type="ORF">DVG78_29115</name>
</gene>
<proteinExistence type="predicted"/>
<evidence type="ECO:0000313" key="2">
    <source>
        <dbReference type="Proteomes" id="UP000253141"/>
    </source>
</evidence>
<name>A0A369I6V2_9BACT</name>
<dbReference type="EMBL" id="QPIW01000045">
    <property type="protein sequence ID" value="RDB02396.1"/>
    <property type="molecule type" value="Genomic_DNA"/>
</dbReference>
<organism evidence="1 2">
    <name type="scientific">Runella aurantiaca</name>
    <dbReference type="NCBI Taxonomy" id="2282308"/>
    <lineage>
        <taxon>Bacteria</taxon>
        <taxon>Pseudomonadati</taxon>
        <taxon>Bacteroidota</taxon>
        <taxon>Cytophagia</taxon>
        <taxon>Cytophagales</taxon>
        <taxon>Spirosomataceae</taxon>
        <taxon>Runella</taxon>
    </lineage>
</organism>
<comment type="caution">
    <text evidence="1">The sequence shown here is derived from an EMBL/GenBank/DDBJ whole genome shotgun (WGS) entry which is preliminary data.</text>
</comment>
<evidence type="ECO:0000313" key="1">
    <source>
        <dbReference type="EMBL" id="RDB02396.1"/>
    </source>
</evidence>
<keyword evidence="2" id="KW-1185">Reference proteome</keyword>
<sequence length="63" mass="7324">MMRMTINRFDENRNTGWIPGSGRRASFGDGVWLALAWAFCEFPELMLGEGYHDGLCHVFVFYF</sequence>
<accession>A0A369I6V2</accession>
<dbReference type="AlphaFoldDB" id="A0A369I6V2"/>